<comment type="caution">
    <text evidence="5">The sequence shown here is derived from an EMBL/GenBank/DDBJ whole genome shotgun (WGS) entry which is preliminary data.</text>
</comment>
<dbReference type="Gene3D" id="3.40.50.1820">
    <property type="entry name" value="alpha/beta hydrolase"/>
    <property type="match status" value="1"/>
</dbReference>
<dbReference type="PANTHER" id="PTHR11559">
    <property type="entry name" value="CARBOXYLESTERASE"/>
    <property type="match status" value="1"/>
</dbReference>
<dbReference type="GO" id="GO:0016787">
    <property type="term" value="F:hydrolase activity"/>
    <property type="evidence" value="ECO:0007669"/>
    <property type="project" value="UniProtKB-KW"/>
</dbReference>
<dbReference type="Proteomes" id="UP000298173">
    <property type="component" value="Unassembled WGS sequence"/>
</dbReference>
<dbReference type="AlphaFoldDB" id="A0A4R8V5A7"/>
<dbReference type="PROSITE" id="PS00122">
    <property type="entry name" value="CARBOXYLESTERASE_B_1"/>
    <property type="match status" value="1"/>
</dbReference>
<accession>A0A4R8V5A7</accession>
<dbReference type="EC" id="3.1.1.-" evidence="3"/>
<reference evidence="5 6" key="1">
    <citation type="submission" date="2019-03" db="EMBL/GenBank/DDBJ databases">
        <title>Genomics of glacier-inhabiting Cryobacterium strains.</title>
        <authorList>
            <person name="Liu Q."/>
            <person name="Xin Y.-H."/>
        </authorList>
    </citation>
    <scope>NUCLEOTIDE SEQUENCE [LARGE SCALE GENOMIC DNA]</scope>
    <source>
        <strain evidence="5 6">HLT2-23</strain>
    </source>
</reference>
<dbReference type="OrthoDB" id="3199405at2"/>
<evidence type="ECO:0000259" key="4">
    <source>
        <dbReference type="Pfam" id="PF00135"/>
    </source>
</evidence>
<feature type="domain" description="Carboxylesterase type B" evidence="4">
    <location>
        <begin position="24"/>
        <end position="132"/>
    </location>
</feature>
<name>A0A4R8V5A7_9MICO</name>
<dbReference type="SUPFAM" id="SSF53474">
    <property type="entry name" value="alpha/beta-Hydrolases"/>
    <property type="match status" value="1"/>
</dbReference>
<keyword evidence="2 3" id="KW-0378">Hydrolase</keyword>
<proteinExistence type="inferred from homology"/>
<evidence type="ECO:0000313" key="5">
    <source>
        <dbReference type="EMBL" id="TFB77909.1"/>
    </source>
</evidence>
<dbReference type="RefSeq" id="WP_134501011.1">
    <property type="nucleotide sequence ID" value="NZ_SOEY01000001.1"/>
</dbReference>
<keyword evidence="6" id="KW-1185">Reference proteome</keyword>
<organism evidence="5 6">
    <name type="scientific">Cryobacterium glaciale</name>
    <dbReference type="NCBI Taxonomy" id="1259145"/>
    <lineage>
        <taxon>Bacteria</taxon>
        <taxon>Bacillati</taxon>
        <taxon>Actinomycetota</taxon>
        <taxon>Actinomycetes</taxon>
        <taxon>Micrococcales</taxon>
        <taxon>Microbacteriaceae</taxon>
        <taxon>Cryobacterium</taxon>
    </lineage>
</organism>
<evidence type="ECO:0000256" key="3">
    <source>
        <dbReference type="RuleBase" id="RU361235"/>
    </source>
</evidence>
<dbReference type="Pfam" id="PF00135">
    <property type="entry name" value="COesterase"/>
    <property type="match status" value="1"/>
</dbReference>
<sequence>MVLQTLSAESSFAPPVPVLGALDVSFNYRLGALGYLDFSRYSTPDRPIENNLGLRDQVAALEWVRANIRSFGGNPHNVTVFGESAGGNAIITLMATPAAHGLFARAIAQSPLSNAAYTSALTDEWAEHFVSVLGGDGAPNDLLTSAEVSAATYGSGFCPDCDL</sequence>
<evidence type="ECO:0000256" key="2">
    <source>
        <dbReference type="ARBA" id="ARBA00022801"/>
    </source>
</evidence>
<protein>
    <recommendedName>
        <fullName evidence="3">Carboxylic ester hydrolase</fullName>
        <ecNumber evidence="3">3.1.1.-</ecNumber>
    </recommendedName>
</protein>
<dbReference type="InterPro" id="IPR019826">
    <property type="entry name" value="Carboxylesterase_B_AS"/>
</dbReference>
<dbReference type="InterPro" id="IPR029058">
    <property type="entry name" value="AB_hydrolase_fold"/>
</dbReference>
<gene>
    <name evidence="5" type="ORF">E3O06_00040</name>
</gene>
<evidence type="ECO:0000313" key="6">
    <source>
        <dbReference type="Proteomes" id="UP000298173"/>
    </source>
</evidence>
<comment type="similarity">
    <text evidence="1 3">Belongs to the type-B carboxylesterase/lipase family.</text>
</comment>
<dbReference type="EMBL" id="SOEY01000001">
    <property type="protein sequence ID" value="TFB77909.1"/>
    <property type="molecule type" value="Genomic_DNA"/>
</dbReference>
<dbReference type="InterPro" id="IPR050309">
    <property type="entry name" value="Type-B_Carboxylest/Lipase"/>
</dbReference>
<dbReference type="InterPro" id="IPR002018">
    <property type="entry name" value="CarbesteraseB"/>
</dbReference>
<evidence type="ECO:0000256" key="1">
    <source>
        <dbReference type="ARBA" id="ARBA00005964"/>
    </source>
</evidence>